<dbReference type="SUPFAM" id="SSF103473">
    <property type="entry name" value="MFS general substrate transporter"/>
    <property type="match status" value="1"/>
</dbReference>
<feature type="transmembrane region" description="Helical" evidence="7">
    <location>
        <begin position="145"/>
        <end position="167"/>
    </location>
</feature>
<dbReference type="WBParaSite" id="PgB18_g013_t05">
    <property type="protein sequence ID" value="PgB18_g013_t05"/>
    <property type="gene ID" value="PgB18_g013"/>
</dbReference>
<evidence type="ECO:0000256" key="2">
    <source>
        <dbReference type="ARBA" id="ARBA00005982"/>
    </source>
</evidence>
<feature type="transmembrane region" description="Helical" evidence="7">
    <location>
        <begin position="692"/>
        <end position="714"/>
    </location>
</feature>
<feature type="transmembrane region" description="Helical" evidence="7">
    <location>
        <begin position="75"/>
        <end position="96"/>
    </location>
</feature>
<proteinExistence type="inferred from homology"/>
<keyword evidence="4" id="KW-0571">Peptide transport</keyword>
<keyword evidence="5 7" id="KW-1133">Transmembrane helix</keyword>
<comment type="similarity">
    <text evidence="2">Belongs to the major facilitator superfamily. Proton-dependent oligopeptide transporter (POT/PTR) (TC 2.A.17) family.</text>
</comment>
<organism evidence="8 9">
    <name type="scientific">Parascaris univalens</name>
    <name type="common">Nematode worm</name>
    <dbReference type="NCBI Taxonomy" id="6257"/>
    <lineage>
        <taxon>Eukaryota</taxon>
        <taxon>Metazoa</taxon>
        <taxon>Ecdysozoa</taxon>
        <taxon>Nematoda</taxon>
        <taxon>Chromadorea</taxon>
        <taxon>Rhabditida</taxon>
        <taxon>Spirurina</taxon>
        <taxon>Ascaridomorpha</taxon>
        <taxon>Ascaridoidea</taxon>
        <taxon>Ascarididae</taxon>
        <taxon>Parascaris</taxon>
    </lineage>
</organism>
<evidence type="ECO:0000256" key="4">
    <source>
        <dbReference type="ARBA" id="ARBA00022856"/>
    </source>
</evidence>
<dbReference type="Proteomes" id="UP000887569">
    <property type="component" value="Unplaced"/>
</dbReference>
<dbReference type="GO" id="GO:0016020">
    <property type="term" value="C:membrane"/>
    <property type="evidence" value="ECO:0007669"/>
    <property type="project" value="UniProtKB-SubCell"/>
</dbReference>
<dbReference type="GO" id="GO:0022857">
    <property type="term" value="F:transmembrane transporter activity"/>
    <property type="evidence" value="ECO:0007669"/>
    <property type="project" value="InterPro"/>
</dbReference>
<dbReference type="PANTHER" id="PTHR11654">
    <property type="entry name" value="OLIGOPEPTIDE TRANSPORTER-RELATED"/>
    <property type="match status" value="1"/>
</dbReference>
<feature type="transmembrane region" description="Helical" evidence="7">
    <location>
        <begin position="108"/>
        <end position="133"/>
    </location>
</feature>
<dbReference type="AlphaFoldDB" id="A0A914ZT81"/>
<evidence type="ECO:0000256" key="7">
    <source>
        <dbReference type="SAM" id="Phobius"/>
    </source>
</evidence>
<comment type="subcellular location">
    <subcellularLocation>
        <location evidence="1">Membrane</location>
        <topology evidence="1">Multi-pass membrane protein</topology>
    </subcellularLocation>
</comment>
<dbReference type="Pfam" id="PF00854">
    <property type="entry name" value="PTR2"/>
    <property type="match status" value="2"/>
</dbReference>
<name>A0A914ZT81_PARUN</name>
<evidence type="ECO:0000256" key="1">
    <source>
        <dbReference type="ARBA" id="ARBA00004141"/>
    </source>
</evidence>
<evidence type="ECO:0000256" key="3">
    <source>
        <dbReference type="ARBA" id="ARBA00022692"/>
    </source>
</evidence>
<evidence type="ECO:0000313" key="9">
    <source>
        <dbReference type="WBParaSite" id="PgB18_g013_t05"/>
    </source>
</evidence>
<dbReference type="InterPro" id="IPR036259">
    <property type="entry name" value="MFS_trans_sf"/>
</dbReference>
<accession>A0A914ZT81</accession>
<dbReference type="GO" id="GO:0015833">
    <property type="term" value="P:peptide transport"/>
    <property type="evidence" value="ECO:0007669"/>
    <property type="project" value="UniProtKB-KW"/>
</dbReference>
<feature type="transmembrane region" description="Helical" evidence="7">
    <location>
        <begin position="326"/>
        <end position="348"/>
    </location>
</feature>
<keyword evidence="8" id="KW-1185">Reference proteome</keyword>
<sequence length="733" mass="82019">MNILALNATNATILFHAFIVLCYTSPLVGSTLADGYIGKFWTIFSLSLFYAAGQVILSFASTFPTSHSLHPGLDLFGLVIIAIGTGGIKPCVAAFGGDQFNPRYTTMISMFFSIFYFTINAGSTISSFITPIFRSISCNGHDSCYPLAFGVPAALMILAVVFFMFGSKYYKKYPPKENVIFRVVAVVWIAIRNAIRSKVTREHWLEHYFDTHHCEKDKDCVVFTRERPTKNICGQKAFVKNVEALLRVTVMLLPVPMFWALYDQQGSKWVVQAVSMNSQITSSFSLLPDQMSTFNSILIMAFIPVFQLIIYPTVQKLGIHITPLRKMVVGGIFGSLAFVSCAIVQFRINQTLPNIPSTSTAFVSFVNLYDNCTLTLRSSNFPSRTIAFNKSLLDDKVSDVHEIYRIDVDNVENRNRTFEAIPMQSCGHSRAHFTIMLQGGRYYYGILSPYGFVYNEANLAKPTSGQEQSSVNINLLLPCSVLPETVEWGSCRNRLTTQVYSDGIALCRYKKNSPALCEPYEPSSFYAWSTKDAKSVANATFYTFKDVKIGTYGVYYIHYMNTTSGHHSSRRQITAVPMQGIVVNINGIGAVYSLTIQPANDAGTQYEKLMWNMHTVVPANDVSILWQVPQYIIITAAEILISITGLEFAYSQAAPALKSVVQAVWLLTVAFGDIIIIIIEVLDLFHNLATEMLIYAIVMLIVTFLFALLAIFYYEYVDFSKEQEHVLMESEAS</sequence>
<evidence type="ECO:0000256" key="5">
    <source>
        <dbReference type="ARBA" id="ARBA00022989"/>
    </source>
</evidence>
<evidence type="ECO:0000256" key="6">
    <source>
        <dbReference type="ARBA" id="ARBA00023136"/>
    </source>
</evidence>
<keyword evidence="4" id="KW-0813">Transport</keyword>
<dbReference type="InterPro" id="IPR000109">
    <property type="entry name" value="POT_fam"/>
</dbReference>
<feature type="transmembrane region" description="Helical" evidence="7">
    <location>
        <begin position="663"/>
        <end position="686"/>
    </location>
</feature>
<keyword evidence="4" id="KW-0653">Protein transport</keyword>
<reference evidence="9" key="1">
    <citation type="submission" date="2022-11" db="UniProtKB">
        <authorList>
            <consortium name="WormBaseParasite"/>
        </authorList>
    </citation>
    <scope>IDENTIFICATION</scope>
</reference>
<evidence type="ECO:0000313" key="8">
    <source>
        <dbReference type="Proteomes" id="UP000887569"/>
    </source>
</evidence>
<feature type="transmembrane region" description="Helical" evidence="7">
    <location>
        <begin position="43"/>
        <end position="63"/>
    </location>
</feature>
<feature type="transmembrane region" description="Helical" evidence="7">
    <location>
        <begin position="244"/>
        <end position="262"/>
    </location>
</feature>
<feature type="transmembrane region" description="Helical" evidence="7">
    <location>
        <begin position="631"/>
        <end position="651"/>
    </location>
</feature>
<protein>
    <submittedName>
        <fullName evidence="9">Peptide transporter family 1</fullName>
    </submittedName>
</protein>
<keyword evidence="3 7" id="KW-0812">Transmembrane</keyword>
<dbReference type="Gene3D" id="1.20.1250.20">
    <property type="entry name" value="MFS general substrate transporter like domains"/>
    <property type="match status" value="2"/>
</dbReference>
<keyword evidence="6 7" id="KW-0472">Membrane</keyword>
<feature type="transmembrane region" description="Helical" evidence="7">
    <location>
        <begin position="294"/>
        <end position="314"/>
    </location>
</feature>